<organism evidence="2 3">
    <name type="scientific">Actinomycetospora aeridis</name>
    <dbReference type="NCBI Taxonomy" id="3129231"/>
    <lineage>
        <taxon>Bacteria</taxon>
        <taxon>Bacillati</taxon>
        <taxon>Actinomycetota</taxon>
        <taxon>Actinomycetes</taxon>
        <taxon>Pseudonocardiales</taxon>
        <taxon>Pseudonocardiaceae</taxon>
        <taxon>Actinomycetospora</taxon>
    </lineage>
</organism>
<evidence type="ECO:0000313" key="2">
    <source>
        <dbReference type="EMBL" id="MEJ2890752.1"/>
    </source>
</evidence>
<dbReference type="PANTHER" id="PTHR47183">
    <property type="entry name" value="GLUCOSE-1-PHOSPHATE CYTIDYLYLTRANSFERASE-RELATED"/>
    <property type="match status" value="1"/>
</dbReference>
<feature type="domain" description="Nucleotidyl transferase" evidence="1">
    <location>
        <begin position="15"/>
        <end position="256"/>
    </location>
</feature>
<dbReference type="InterPro" id="IPR046981">
    <property type="entry name" value="G1P_cyt_trans"/>
</dbReference>
<sequence>MPAPDHSSTADIPVVILAGGLGTRLREETERIPKPMVRVGEQPLLWHIMKLYGHYGFRRFVLCLGYRSEVVKHFFLTYRTQLADLRIDLSGASAPEFVNRPGVEPWDILCAETGLLTGTGGRLKRVRDYLDADTFMCTYGDGIGPVDLHALLDHHRSHARVATVTGVHPTSPFGEMEIVDSTVVEFNEKPDISTRLVSGGFFVFERTVFDYLTDEDDLVLEREPLRKLARDNELSVYEHHDFWHGMDTHRDLVELNDLWASGRAPWSVWES</sequence>
<reference evidence="2 3" key="1">
    <citation type="submission" date="2024-03" db="EMBL/GenBank/DDBJ databases">
        <title>Actinomycetospora sp. OC33-EN06, a novel actinomycete isolated from wild orchid (Aerides multiflora).</title>
        <authorList>
            <person name="Suriyachadkun C."/>
        </authorList>
    </citation>
    <scope>NUCLEOTIDE SEQUENCE [LARGE SCALE GENOMIC DNA]</scope>
    <source>
        <strain evidence="2 3">OC33-EN06</strain>
    </source>
</reference>
<keyword evidence="3" id="KW-1185">Reference proteome</keyword>
<dbReference type="RefSeq" id="WP_337718945.1">
    <property type="nucleotide sequence ID" value="NZ_JBBEGL010000017.1"/>
</dbReference>
<proteinExistence type="predicted"/>
<dbReference type="InterPro" id="IPR013446">
    <property type="entry name" value="G1P_cyt_trans-like"/>
</dbReference>
<dbReference type="PANTHER" id="PTHR47183:SF1">
    <property type="entry name" value="GLUCOSE-1-PHOSPHATE CYTIDYLYLTRANSFERASE"/>
    <property type="match status" value="1"/>
</dbReference>
<dbReference type="InterPro" id="IPR005835">
    <property type="entry name" value="NTP_transferase_dom"/>
</dbReference>
<comment type="caution">
    <text evidence="2">The sequence shown here is derived from an EMBL/GenBank/DDBJ whole genome shotgun (WGS) entry which is preliminary data.</text>
</comment>
<protein>
    <submittedName>
        <fullName evidence="2">Glucose-1-phosphate cytidylyltransferase</fullName>
        <ecNumber evidence="2">2.7.7.33</ecNumber>
    </submittedName>
</protein>
<name>A0ABU8NFW0_9PSEU</name>
<dbReference type="CDD" id="cd02524">
    <property type="entry name" value="G1P_cytidylyltransferase"/>
    <property type="match status" value="1"/>
</dbReference>
<dbReference type="Pfam" id="PF00483">
    <property type="entry name" value="NTP_transferase"/>
    <property type="match status" value="1"/>
</dbReference>
<dbReference type="EMBL" id="JBBEGL010000017">
    <property type="protein sequence ID" value="MEJ2890752.1"/>
    <property type="molecule type" value="Genomic_DNA"/>
</dbReference>
<evidence type="ECO:0000313" key="3">
    <source>
        <dbReference type="Proteomes" id="UP001370100"/>
    </source>
</evidence>
<evidence type="ECO:0000259" key="1">
    <source>
        <dbReference type="Pfam" id="PF00483"/>
    </source>
</evidence>
<accession>A0ABU8NFW0</accession>
<dbReference type="InterPro" id="IPR029044">
    <property type="entry name" value="Nucleotide-diphossugar_trans"/>
</dbReference>
<keyword evidence="2" id="KW-0808">Transferase</keyword>
<dbReference type="NCBIfam" id="TIGR02623">
    <property type="entry name" value="G1P_cyt_trans"/>
    <property type="match status" value="1"/>
</dbReference>
<dbReference type="EC" id="2.7.7.33" evidence="2"/>
<dbReference type="Proteomes" id="UP001370100">
    <property type="component" value="Unassembled WGS sequence"/>
</dbReference>
<keyword evidence="2" id="KW-0548">Nucleotidyltransferase</keyword>
<dbReference type="Gene3D" id="3.90.550.10">
    <property type="entry name" value="Spore Coat Polysaccharide Biosynthesis Protein SpsA, Chain A"/>
    <property type="match status" value="1"/>
</dbReference>
<dbReference type="SUPFAM" id="SSF53448">
    <property type="entry name" value="Nucleotide-diphospho-sugar transferases"/>
    <property type="match status" value="1"/>
</dbReference>
<gene>
    <name evidence="2" type="primary">rfbF</name>
    <name evidence="2" type="ORF">WCD41_30135</name>
</gene>
<dbReference type="GO" id="GO:0047343">
    <property type="term" value="F:glucose-1-phosphate cytidylyltransferase activity"/>
    <property type="evidence" value="ECO:0007669"/>
    <property type="project" value="UniProtKB-EC"/>
</dbReference>